<reference evidence="4 5" key="1">
    <citation type="submission" date="2019-02" db="EMBL/GenBank/DDBJ databases">
        <title>Genome sequencing of the rare red list fungi Phellinidium pouzarii.</title>
        <authorList>
            <person name="Buettner E."/>
            <person name="Kellner H."/>
        </authorList>
    </citation>
    <scope>NUCLEOTIDE SEQUENCE [LARGE SCALE GENOMIC DNA]</scope>
    <source>
        <strain evidence="4 5">DSM 108285</strain>
    </source>
</reference>
<feature type="region of interest" description="Disordered" evidence="2">
    <location>
        <begin position="1"/>
        <end position="171"/>
    </location>
</feature>
<dbReference type="GO" id="GO:0008270">
    <property type="term" value="F:zinc ion binding"/>
    <property type="evidence" value="ECO:0007669"/>
    <property type="project" value="UniProtKB-KW"/>
</dbReference>
<dbReference type="InterPro" id="IPR013088">
    <property type="entry name" value="Znf_NHR/GATA"/>
</dbReference>
<dbReference type="GO" id="GO:0006355">
    <property type="term" value="P:regulation of DNA-templated transcription"/>
    <property type="evidence" value="ECO:0007669"/>
    <property type="project" value="InterPro"/>
</dbReference>
<feature type="region of interest" description="Disordered" evidence="2">
    <location>
        <begin position="392"/>
        <end position="602"/>
    </location>
</feature>
<feature type="region of interest" description="Disordered" evidence="2">
    <location>
        <begin position="194"/>
        <end position="233"/>
    </location>
</feature>
<feature type="compositionally biased region" description="Basic and acidic residues" evidence="2">
    <location>
        <begin position="392"/>
        <end position="402"/>
    </location>
</feature>
<feature type="non-terminal residue" evidence="4">
    <location>
        <position position="1"/>
    </location>
</feature>
<accession>A0A4S4KEX8</accession>
<feature type="compositionally biased region" description="Basic and acidic residues" evidence="2">
    <location>
        <begin position="1"/>
        <end position="16"/>
    </location>
</feature>
<keyword evidence="1" id="KW-0862">Zinc</keyword>
<dbReference type="SUPFAM" id="SSF57716">
    <property type="entry name" value="Glucocorticoid receptor-like (DNA-binding domain)"/>
    <property type="match status" value="1"/>
</dbReference>
<sequence>KQRHQSEPLPPRERASAEPPNELGPGRPKNDSAHALAETLTDASNAPHHSLRSSLDPQSRDTKETASRGAVAFPLTPTSAVGEAERAMATVTPAITNTNARCSPSDGLQAPQLSTSPVKMSQQPTINDALAFPPPPDVPVNNPSSANTVRAPPSHANGSASSSSSSRTMSHRVENLPIRPRHFQDQHFHDTHSAHYYSAHPSPPPIATLTHSPSLSSDRSSVSSPAPTILPPLTHPAQLQQQQSYLPSSGHRYAPAAQPGSYHHAHYYPSTVAPPDVFAAPAQSYAHSYNYAPPPPSHVPFHHATEMSISPSQQYSGNPYANVGAMYTHGGHGGGGSGGFTPIYTDDASTKLSDRVRRRCFNCCTTDTSTWRRSSLNPGKVLCNKCGLFERTHSRPRPDQFPHKRAPLQIPSHSPAHDNGLSAQSGNMEARQQMQSPHASTISVPQNLPPTTAHPSLGAAYSHPSALPQIQEWLRPNTGPATGGSPGSSSASAGPSRAASASSAGERHHNHAASAGNAPPGSNTGASATSASGPRSQGIGARLAKRSDSVNSDMLGTPPPQRVTQNLTPSPSPPPEGSRGGLGVGATGSPRAPPAGIDTGSV</sequence>
<keyword evidence="1" id="KW-0479">Metal-binding</keyword>
<feature type="region of interest" description="Disordered" evidence="2">
    <location>
        <begin position="239"/>
        <end position="258"/>
    </location>
</feature>
<feature type="compositionally biased region" description="Polar residues" evidence="2">
    <location>
        <begin position="93"/>
        <end position="102"/>
    </location>
</feature>
<evidence type="ECO:0000259" key="3">
    <source>
        <dbReference type="PROSITE" id="PS50114"/>
    </source>
</evidence>
<gene>
    <name evidence="4" type="ORF">EW145_g7734</name>
</gene>
<protein>
    <recommendedName>
        <fullName evidence="3">GATA-type domain-containing protein</fullName>
    </recommendedName>
</protein>
<organism evidence="4 5">
    <name type="scientific">Phellinidium pouzarii</name>
    <dbReference type="NCBI Taxonomy" id="167371"/>
    <lineage>
        <taxon>Eukaryota</taxon>
        <taxon>Fungi</taxon>
        <taxon>Dikarya</taxon>
        <taxon>Basidiomycota</taxon>
        <taxon>Agaricomycotina</taxon>
        <taxon>Agaricomycetes</taxon>
        <taxon>Hymenochaetales</taxon>
        <taxon>Hymenochaetaceae</taxon>
        <taxon>Phellinidium</taxon>
    </lineage>
</organism>
<evidence type="ECO:0000313" key="5">
    <source>
        <dbReference type="Proteomes" id="UP000308199"/>
    </source>
</evidence>
<dbReference type="CDD" id="cd00202">
    <property type="entry name" value="ZnF_GATA"/>
    <property type="match status" value="1"/>
</dbReference>
<feature type="domain" description="GATA-type" evidence="3">
    <location>
        <begin position="354"/>
        <end position="398"/>
    </location>
</feature>
<dbReference type="InterPro" id="IPR000679">
    <property type="entry name" value="Znf_GATA"/>
</dbReference>
<dbReference type="GO" id="GO:0043565">
    <property type="term" value="F:sequence-specific DNA binding"/>
    <property type="evidence" value="ECO:0007669"/>
    <property type="project" value="InterPro"/>
</dbReference>
<dbReference type="Pfam" id="PF00320">
    <property type="entry name" value="GATA"/>
    <property type="match status" value="1"/>
</dbReference>
<feature type="compositionally biased region" description="Polar residues" evidence="2">
    <location>
        <begin position="111"/>
        <end position="126"/>
    </location>
</feature>
<dbReference type="Proteomes" id="UP000308199">
    <property type="component" value="Unassembled WGS sequence"/>
</dbReference>
<dbReference type="OrthoDB" id="515401at2759"/>
<feature type="compositionally biased region" description="Low complexity" evidence="2">
    <location>
        <begin position="521"/>
        <end position="533"/>
    </location>
</feature>
<dbReference type="SMART" id="SM00401">
    <property type="entry name" value="ZnF_GATA"/>
    <property type="match status" value="1"/>
</dbReference>
<proteinExistence type="predicted"/>
<evidence type="ECO:0000313" key="4">
    <source>
        <dbReference type="EMBL" id="THG96695.1"/>
    </source>
</evidence>
<evidence type="ECO:0000256" key="1">
    <source>
        <dbReference type="PROSITE-ProRule" id="PRU00094"/>
    </source>
</evidence>
<comment type="caution">
    <text evidence="4">The sequence shown here is derived from an EMBL/GenBank/DDBJ whole genome shotgun (WGS) entry which is preliminary data.</text>
</comment>
<evidence type="ECO:0000256" key="2">
    <source>
        <dbReference type="SAM" id="MobiDB-lite"/>
    </source>
</evidence>
<feature type="compositionally biased region" description="Polar residues" evidence="2">
    <location>
        <begin position="421"/>
        <end position="454"/>
    </location>
</feature>
<keyword evidence="5" id="KW-1185">Reference proteome</keyword>
<keyword evidence="1" id="KW-0863">Zinc-finger</keyword>
<name>A0A4S4KEX8_9AGAM</name>
<dbReference type="AlphaFoldDB" id="A0A4S4KEX8"/>
<dbReference type="EMBL" id="SGPK01000856">
    <property type="protein sequence ID" value="THG96695.1"/>
    <property type="molecule type" value="Genomic_DNA"/>
</dbReference>
<dbReference type="PROSITE" id="PS50114">
    <property type="entry name" value="GATA_ZN_FINGER_2"/>
    <property type="match status" value="1"/>
</dbReference>
<feature type="compositionally biased region" description="Low complexity" evidence="2">
    <location>
        <begin position="212"/>
        <end position="227"/>
    </location>
</feature>
<dbReference type="Gene3D" id="3.30.50.10">
    <property type="entry name" value="Erythroid Transcription Factor GATA-1, subunit A"/>
    <property type="match status" value="1"/>
</dbReference>
<feature type="compositionally biased region" description="Low complexity" evidence="2">
    <location>
        <begin position="487"/>
        <end position="504"/>
    </location>
</feature>